<evidence type="ECO:0000313" key="3">
    <source>
        <dbReference type="Proteomes" id="UP000243629"/>
    </source>
</evidence>
<dbReference type="STRING" id="1720063.SAMN05216217_11255"/>
<dbReference type="EMBL" id="FOUI01000012">
    <property type="protein sequence ID" value="SFM70307.1"/>
    <property type="molecule type" value="Genomic_DNA"/>
</dbReference>
<dbReference type="Proteomes" id="UP000243629">
    <property type="component" value="Unassembled WGS sequence"/>
</dbReference>
<proteinExistence type="predicted"/>
<feature type="region of interest" description="Disordered" evidence="1">
    <location>
        <begin position="12"/>
        <end position="42"/>
    </location>
</feature>
<evidence type="ECO:0000256" key="1">
    <source>
        <dbReference type="SAM" id="MobiDB-lite"/>
    </source>
</evidence>
<dbReference type="AlphaFoldDB" id="A0A1I4T123"/>
<dbReference type="Gene3D" id="1.10.510.10">
    <property type="entry name" value="Transferase(Phosphotransferase) domain 1"/>
    <property type="match status" value="1"/>
</dbReference>
<gene>
    <name evidence="2" type="ORF">SAMN05216217_11255</name>
</gene>
<reference evidence="3" key="1">
    <citation type="submission" date="2016-10" db="EMBL/GenBank/DDBJ databases">
        <authorList>
            <person name="Varghese N."/>
            <person name="Submissions S."/>
        </authorList>
    </citation>
    <scope>NUCLEOTIDE SEQUENCE [LARGE SCALE GENOMIC DNA]</scope>
    <source>
        <strain evidence="3">DSM 24213</strain>
    </source>
</reference>
<sequence>MLGFWDRRLQSAKQPKGLPGSNRTPGTLSAPPVDNQPNSIKLPAQTIGGTGYPALMRYLDDSTYQQWLKTARVLEQDGHGLKVLALADGSIVKLFRIKRLLTSQRLYPQAKRFARNAEKLQALGISCPSVIATWKLKTPPRNLVHYHPLPGETLRDLRKRNPEQWHALLPALGAFIAKLHDRGVYFRSLHLGNIVMTPEGTLGLIDIADMRFNRRRLSHNKRSRNLQHLLRYTEDWAETTCQELAEAYCNASANPKHITLFRCHP</sequence>
<dbReference type="GO" id="GO:0016301">
    <property type="term" value="F:kinase activity"/>
    <property type="evidence" value="ECO:0007669"/>
    <property type="project" value="UniProtKB-KW"/>
</dbReference>
<accession>A0A1I4T123</accession>
<name>A0A1I4T123_9GAMM</name>
<organism evidence="2 3">
    <name type="scientific">Halopseudomonas yangmingensis</name>
    <dbReference type="NCBI Taxonomy" id="1720063"/>
    <lineage>
        <taxon>Bacteria</taxon>
        <taxon>Pseudomonadati</taxon>
        <taxon>Pseudomonadota</taxon>
        <taxon>Gammaproteobacteria</taxon>
        <taxon>Pseudomonadales</taxon>
        <taxon>Pseudomonadaceae</taxon>
        <taxon>Halopseudomonas</taxon>
    </lineage>
</organism>
<keyword evidence="2" id="KW-0418">Kinase</keyword>
<dbReference type="SUPFAM" id="SSF56112">
    <property type="entry name" value="Protein kinase-like (PK-like)"/>
    <property type="match status" value="1"/>
</dbReference>
<dbReference type="InterPro" id="IPR011009">
    <property type="entry name" value="Kinase-like_dom_sf"/>
</dbReference>
<evidence type="ECO:0000313" key="2">
    <source>
        <dbReference type="EMBL" id="SFM70307.1"/>
    </source>
</evidence>
<keyword evidence="2" id="KW-0808">Transferase</keyword>
<dbReference type="Pfam" id="PF06293">
    <property type="entry name" value="Kdo"/>
    <property type="match status" value="1"/>
</dbReference>
<protein>
    <submittedName>
        <fullName evidence="2">Lipopolysaccharide kinase (Kdo/WaaP) family protein</fullName>
    </submittedName>
</protein>
<keyword evidence="3" id="KW-1185">Reference proteome</keyword>